<dbReference type="AlphaFoldDB" id="A0A840X7P4"/>
<dbReference type="RefSeq" id="WP_153982536.1">
    <property type="nucleotide sequence ID" value="NZ_BAAANZ010000009.1"/>
</dbReference>
<name>A0A840X7P4_9MICO</name>
<protein>
    <submittedName>
        <fullName evidence="1">Uncharacterized protein</fullName>
    </submittedName>
</protein>
<accession>A0A840X7P4</accession>
<evidence type="ECO:0000313" key="2">
    <source>
        <dbReference type="Proteomes" id="UP000552883"/>
    </source>
</evidence>
<comment type="caution">
    <text evidence="1">The sequence shown here is derived from an EMBL/GenBank/DDBJ whole genome shotgun (WGS) entry which is preliminary data.</text>
</comment>
<keyword evidence="2" id="KW-1185">Reference proteome</keyword>
<evidence type="ECO:0000313" key="1">
    <source>
        <dbReference type="EMBL" id="MBB5617224.1"/>
    </source>
</evidence>
<sequence length="65" mass="7804">MKRLIPRVVKVEYWGGDRPWMLGVETWVTEHERHLPYTSFVESAERFVMLHLGHVALEWKWGVRA</sequence>
<proteinExistence type="predicted"/>
<dbReference type="EMBL" id="JACHBS010000001">
    <property type="protein sequence ID" value="MBB5617224.1"/>
    <property type="molecule type" value="Genomic_DNA"/>
</dbReference>
<gene>
    <name evidence="1" type="ORF">BJ959_000720</name>
</gene>
<dbReference type="Proteomes" id="UP000552883">
    <property type="component" value="Unassembled WGS sequence"/>
</dbReference>
<reference evidence="1 2" key="1">
    <citation type="submission" date="2020-08" db="EMBL/GenBank/DDBJ databases">
        <title>Sequencing the genomes of 1000 actinobacteria strains.</title>
        <authorList>
            <person name="Klenk H.-P."/>
        </authorList>
    </citation>
    <scope>NUCLEOTIDE SEQUENCE [LARGE SCALE GENOMIC DNA]</scope>
    <source>
        <strain evidence="1 2">DSM 23889</strain>
    </source>
</reference>
<organism evidence="1 2">
    <name type="scientific">Microcella frigidaquae</name>
    <dbReference type="NCBI Taxonomy" id="424758"/>
    <lineage>
        <taxon>Bacteria</taxon>
        <taxon>Bacillati</taxon>
        <taxon>Actinomycetota</taxon>
        <taxon>Actinomycetes</taxon>
        <taxon>Micrococcales</taxon>
        <taxon>Microbacteriaceae</taxon>
        <taxon>Microcella</taxon>
    </lineage>
</organism>